<evidence type="ECO:0000256" key="5">
    <source>
        <dbReference type="SAM" id="Phobius"/>
    </source>
</evidence>
<evidence type="ECO:0000256" key="1">
    <source>
        <dbReference type="ARBA" id="ARBA00004496"/>
    </source>
</evidence>
<dbReference type="InterPro" id="IPR020196">
    <property type="entry name" value="Uncharacterised_YqgB"/>
</dbReference>
<evidence type="ECO:0000256" key="3">
    <source>
        <dbReference type="ARBA" id="ARBA00018270"/>
    </source>
</evidence>
<evidence type="ECO:0000256" key="2">
    <source>
        <dbReference type="ARBA" id="ARBA00008499"/>
    </source>
</evidence>
<comment type="similarity">
    <text evidence="2">Belongs to the YqgB family.</text>
</comment>
<dbReference type="Proteomes" id="UP001156318">
    <property type="component" value="Chromosome"/>
</dbReference>
<evidence type="ECO:0000313" key="7">
    <source>
        <dbReference type="Proteomes" id="UP001156318"/>
    </source>
</evidence>
<accession>A0ABY6JK52</accession>
<dbReference type="EMBL" id="CP074352">
    <property type="protein sequence ID" value="UYU33893.1"/>
    <property type="molecule type" value="Genomic_DNA"/>
</dbReference>
<keyword evidence="4" id="KW-0963">Cytoplasm</keyword>
<feature type="transmembrane region" description="Helical" evidence="5">
    <location>
        <begin position="20"/>
        <end position="42"/>
    </location>
</feature>
<name>A0ABY6JK52_9ENTR</name>
<comment type="subcellular location">
    <subcellularLocation>
        <location evidence="1">Cytoplasm</location>
    </subcellularLocation>
</comment>
<proteinExistence type="inferred from homology"/>
<reference evidence="6 7" key="1">
    <citation type="submission" date="2021-05" db="EMBL/GenBank/DDBJ databases">
        <title>Isolation, identification, and the growth promoting effects of Pantoea dispersa strain YSD J2 from the aboveground leaves of Cyperus esculentus L.Var. Sativus.</title>
        <authorList>
            <person name="Wang S."/>
            <person name="Tang X.M."/>
            <person name="Huang Y.N."/>
        </authorList>
    </citation>
    <scope>NUCLEOTIDE SEQUENCE [LARGE SCALE GENOMIC DNA]</scope>
    <source>
        <strain evidence="7">YSD YN2</strain>
    </source>
</reference>
<keyword evidence="5" id="KW-0812">Transmembrane</keyword>
<dbReference type="RefSeq" id="WP_406678813.1">
    <property type="nucleotide sequence ID" value="NZ_CP074352.1"/>
</dbReference>
<keyword evidence="5" id="KW-0472">Membrane</keyword>
<keyword evidence="5" id="KW-1133">Transmembrane helix</keyword>
<keyword evidence="7" id="KW-1185">Reference proteome</keyword>
<sequence>MNQKPVAQSGFQRYVLESRTVYGLLSQLWAAIVVNCFTPVVFQSADARSAHGSLKSKGSTLSTTIEVRYV</sequence>
<dbReference type="Pfam" id="PF11036">
    <property type="entry name" value="YqgB"/>
    <property type="match status" value="1"/>
</dbReference>
<organism evidence="6 7">
    <name type="scientific">Siccibacter colletis</name>
    <dbReference type="NCBI Taxonomy" id="1505757"/>
    <lineage>
        <taxon>Bacteria</taxon>
        <taxon>Pseudomonadati</taxon>
        <taxon>Pseudomonadota</taxon>
        <taxon>Gammaproteobacteria</taxon>
        <taxon>Enterobacterales</taxon>
        <taxon>Enterobacteriaceae</taxon>
        <taxon>Siccibacter</taxon>
    </lineage>
</organism>
<gene>
    <name evidence="6" type="primary">yqgB</name>
    <name evidence="6" type="ORF">KFZ77_16270</name>
</gene>
<protein>
    <recommendedName>
        <fullName evidence="3">Uncharacterized protein YqgB</fullName>
    </recommendedName>
</protein>
<evidence type="ECO:0000256" key="4">
    <source>
        <dbReference type="ARBA" id="ARBA00022490"/>
    </source>
</evidence>
<evidence type="ECO:0000313" key="6">
    <source>
        <dbReference type="EMBL" id="UYU33893.1"/>
    </source>
</evidence>
<dbReference type="NCBIfam" id="NF033844">
    <property type="entry name" value="small_YqgB"/>
    <property type="match status" value="1"/>
</dbReference>